<proteinExistence type="inferred from homology"/>
<comment type="similarity">
    <text evidence="1">Belongs to the PPP4R2 family.</text>
</comment>
<reference evidence="3" key="1">
    <citation type="submission" date="2018-08" db="EMBL/GenBank/DDBJ databases">
        <title>Draft genome sequence of azole-resistant Aspergillus thermomutatus (Neosartorya pseudofischeri) strain HMR AF 39, isolated from a human nasal aspirate.</title>
        <authorList>
            <person name="Parent-Michaud M."/>
            <person name="Dufresne P.J."/>
            <person name="Fournier E."/>
            <person name="Martineau C."/>
            <person name="Moreira S."/>
            <person name="Perkins V."/>
            <person name="De Repentigny L."/>
            <person name="Dufresne S.F."/>
        </authorList>
    </citation>
    <scope>NUCLEOTIDE SEQUENCE [LARGE SCALE GENOMIC DNA]</scope>
    <source>
        <strain evidence="3">HMR AF 39</strain>
    </source>
</reference>
<feature type="compositionally biased region" description="Polar residues" evidence="2">
    <location>
        <begin position="70"/>
        <end position="80"/>
    </location>
</feature>
<dbReference type="AlphaFoldDB" id="A0A397I6S4"/>
<feature type="compositionally biased region" description="Low complexity" evidence="2">
    <location>
        <begin position="111"/>
        <end position="121"/>
    </location>
</feature>
<accession>A0A397I6S4</accession>
<dbReference type="PANTHER" id="PTHR16487:SF0">
    <property type="entry name" value="PROTEIN PHOSPHATASE 4 REGULATORY SUBUNIT 2-RELATED"/>
    <property type="match status" value="1"/>
</dbReference>
<feature type="compositionally biased region" description="Low complexity" evidence="2">
    <location>
        <begin position="413"/>
        <end position="438"/>
    </location>
</feature>
<dbReference type="VEuPathDB" id="FungiDB:CDV56_109341"/>
<dbReference type="GO" id="GO:0005634">
    <property type="term" value="C:nucleus"/>
    <property type="evidence" value="ECO:0007669"/>
    <property type="project" value="TreeGrafter"/>
</dbReference>
<dbReference type="Proteomes" id="UP000215305">
    <property type="component" value="Unassembled WGS sequence"/>
</dbReference>
<evidence type="ECO:0000256" key="2">
    <source>
        <dbReference type="SAM" id="MobiDB-lite"/>
    </source>
</evidence>
<evidence type="ECO:0000313" key="3">
    <source>
        <dbReference type="EMBL" id="RHZ68510.1"/>
    </source>
</evidence>
<dbReference type="OrthoDB" id="341898at2759"/>
<evidence type="ECO:0000313" key="4">
    <source>
        <dbReference type="Proteomes" id="UP000215305"/>
    </source>
</evidence>
<dbReference type="PANTHER" id="PTHR16487">
    <property type="entry name" value="PPP4R2-RELATED PROTEIN"/>
    <property type="match status" value="1"/>
</dbReference>
<dbReference type="GO" id="GO:0005737">
    <property type="term" value="C:cytoplasm"/>
    <property type="evidence" value="ECO:0007669"/>
    <property type="project" value="TreeGrafter"/>
</dbReference>
<dbReference type="GeneID" id="38131315"/>
<feature type="compositionally biased region" description="Low complexity" evidence="2">
    <location>
        <begin position="281"/>
        <end position="315"/>
    </location>
</feature>
<protein>
    <recommendedName>
        <fullName evidence="5">Protein phosphatase 4 core regulatory subunit R2</fullName>
    </recommendedName>
</protein>
<dbReference type="EMBL" id="NKHU02000001">
    <property type="protein sequence ID" value="RHZ68510.1"/>
    <property type="molecule type" value="Genomic_DNA"/>
</dbReference>
<feature type="compositionally biased region" description="Polar residues" evidence="2">
    <location>
        <begin position="89"/>
        <end position="105"/>
    </location>
</feature>
<sequence length="438" mass="45832">MSLAWDCHHELLELSYADIGAIIDEDSLETVANGGSMDYDKWPGMIEPLLERLEHNVYNAFPMPKFHAETQSPVAQQQPSSYPPAAYSQEPNSLPPSSNKENTPPTEIENPSQSTIPASTATPPPSSERVPDSKPQSFVDSSNDTLPAPLMFLLDSIKSTLKTFFASKPPHTIQRLAELVLRPNAHYRTLPAYLRAVDRVVSVTSTADVFPLKTEAGAGQTNGVLNGGGHSFMCPDHAPGSDESLGGALLTPIPWLTGASSPGNDGGASLSEGLVSGDSLSLVTQTSQSEQVQQQVQGDTASLATTQGQSSASAAENETMGGTSPPPADSSEEIPHARGPPIVGVQDMGLQDGKGLEMTLTSDANALASQSSAQTEQPNTTTQEQIGDQEPASRANADGDGDIQLDDAKEAGEQSAPAAPAAAAEAEQTPQATENKDV</sequence>
<feature type="region of interest" description="Disordered" evidence="2">
    <location>
        <begin position="366"/>
        <end position="438"/>
    </location>
</feature>
<comment type="caution">
    <text evidence="3">The sequence shown here is derived from an EMBL/GenBank/DDBJ whole genome shotgun (WGS) entry which is preliminary data.</text>
</comment>
<feature type="compositionally biased region" description="Low complexity" evidence="2">
    <location>
        <begin position="374"/>
        <end position="385"/>
    </location>
</feature>
<dbReference type="STRING" id="41047.A0A397I6S4"/>
<evidence type="ECO:0000256" key="1">
    <source>
        <dbReference type="ARBA" id="ARBA00009207"/>
    </source>
</evidence>
<evidence type="ECO:0008006" key="5">
    <source>
        <dbReference type="Google" id="ProtNLM"/>
    </source>
</evidence>
<feature type="region of interest" description="Disordered" evidence="2">
    <location>
        <begin position="281"/>
        <end position="349"/>
    </location>
</feature>
<dbReference type="Pfam" id="PF09184">
    <property type="entry name" value="PPP4R2"/>
    <property type="match status" value="1"/>
</dbReference>
<keyword evidence="4" id="KW-1185">Reference proteome</keyword>
<dbReference type="GO" id="GO:0019888">
    <property type="term" value="F:protein phosphatase regulator activity"/>
    <property type="evidence" value="ECO:0007669"/>
    <property type="project" value="InterPro"/>
</dbReference>
<dbReference type="GO" id="GO:0030289">
    <property type="term" value="C:protein phosphatase 4 complex"/>
    <property type="evidence" value="ECO:0007669"/>
    <property type="project" value="InterPro"/>
</dbReference>
<dbReference type="InterPro" id="IPR015267">
    <property type="entry name" value="PPP4R2"/>
</dbReference>
<feature type="region of interest" description="Disordered" evidence="2">
    <location>
        <begin position="70"/>
        <end position="142"/>
    </location>
</feature>
<organism evidence="3 4">
    <name type="scientific">Aspergillus thermomutatus</name>
    <name type="common">Neosartorya pseudofischeri</name>
    <dbReference type="NCBI Taxonomy" id="41047"/>
    <lineage>
        <taxon>Eukaryota</taxon>
        <taxon>Fungi</taxon>
        <taxon>Dikarya</taxon>
        <taxon>Ascomycota</taxon>
        <taxon>Pezizomycotina</taxon>
        <taxon>Eurotiomycetes</taxon>
        <taxon>Eurotiomycetidae</taxon>
        <taxon>Eurotiales</taxon>
        <taxon>Aspergillaceae</taxon>
        <taxon>Aspergillus</taxon>
        <taxon>Aspergillus subgen. Fumigati</taxon>
    </lineage>
</organism>
<dbReference type="RefSeq" id="XP_026619044.1">
    <property type="nucleotide sequence ID" value="XM_026762960.1"/>
</dbReference>
<name>A0A397I6S4_ASPTH</name>
<gene>
    <name evidence="3" type="ORF">CDV56_109341</name>
</gene>